<reference evidence="1 2" key="1">
    <citation type="journal article" date="2022" name="Hortic Res">
        <title>A haplotype resolved chromosomal level avocado genome allows analysis of novel avocado genes.</title>
        <authorList>
            <person name="Nath O."/>
            <person name="Fletcher S.J."/>
            <person name="Hayward A."/>
            <person name="Shaw L.M."/>
            <person name="Masouleh A.K."/>
            <person name="Furtado A."/>
            <person name="Henry R.J."/>
            <person name="Mitter N."/>
        </authorList>
    </citation>
    <scope>NUCLEOTIDE SEQUENCE [LARGE SCALE GENOMIC DNA]</scope>
    <source>
        <strain evidence="2">cv. Hass</strain>
    </source>
</reference>
<dbReference type="Proteomes" id="UP001234297">
    <property type="component" value="Chromosome 2"/>
</dbReference>
<evidence type="ECO:0000313" key="1">
    <source>
        <dbReference type="EMBL" id="KAJ8643585.1"/>
    </source>
</evidence>
<keyword evidence="2" id="KW-1185">Reference proteome</keyword>
<name>A0ACC2MD10_PERAE</name>
<comment type="caution">
    <text evidence="1">The sequence shown here is derived from an EMBL/GenBank/DDBJ whole genome shotgun (WGS) entry which is preliminary data.</text>
</comment>
<organism evidence="1 2">
    <name type="scientific">Persea americana</name>
    <name type="common">Avocado</name>
    <dbReference type="NCBI Taxonomy" id="3435"/>
    <lineage>
        <taxon>Eukaryota</taxon>
        <taxon>Viridiplantae</taxon>
        <taxon>Streptophyta</taxon>
        <taxon>Embryophyta</taxon>
        <taxon>Tracheophyta</taxon>
        <taxon>Spermatophyta</taxon>
        <taxon>Magnoliopsida</taxon>
        <taxon>Magnoliidae</taxon>
        <taxon>Laurales</taxon>
        <taxon>Lauraceae</taxon>
        <taxon>Persea</taxon>
    </lineage>
</organism>
<protein>
    <submittedName>
        <fullName evidence="1">Uncharacterized protein</fullName>
    </submittedName>
</protein>
<proteinExistence type="predicted"/>
<gene>
    <name evidence="1" type="ORF">MRB53_005333</name>
</gene>
<sequence>MDPRGLSYQDPPPHPPCFPRPPLLSSDSENPPFVGFPQQPPRYADGAPAQAQATFQVTSGAQAADDNNLLTQPASSPGTEQADDSKNPGRPPPPVHLWNGLKASSTSKSLTTQYLSARNLSLFQHGLKASSTSKSLTTHGVCGFNSYCKLDENHRPTCECPTGYSYLKPDNTLEGCKPNFTAPSCDKDVFRQEKSLFEMEEMPNTTWVLADFEQYSPIDEGLCKRSCLNDCMCMVAVFDNGTCLKKRLPLSNGRAGPIIKAKTLVKVPKPNLSNKDLLPPDLCKGKKDHARLVLVASTLLGSSVFLNFL</sequence>
<evidence type="ECO:0000313" key="2">
    <source>
        <dbReference type="Proteomes" id="UP001234297"/>
    </source>
</evidence>
<accession>A0ACC2MD10</accession>
<dbReference type="EMBL" id="CM056810">
    <property type="protein sequence ID" value="KAJ8643585.1"/>
    <property type="molecule type" value="Genomic_DNA"/>
</dbReference>